<accession>A0ACC0GUK8</accession>
<evidence type="ECO:0000313" key="2">
    <source>
        <dbReference type="Proteomes" id="UP001060215"/>
    </source>
</evidence>
<keyword evidence="2" id="KW-1185">Reference proteome</keyword>
<comment type="caution">
    <text evidence="1">The sequence shown here is derived from an EMBL/GenBank/DDBJ whole genome shotgun (WGS) entry which is preliminary data.</text>
</comment>
<dbReference type="EMBL" id="CM045766">
    <property type="protein sequence ID" value="KAI8004923.1"/>
    <property type="molecule type" value="Genomic_DNA"/>
</dbReference>
<name>A0ACC0GUK8_9ERIC</name>
<evidence type="ECO:0000313" key="1">
    <source>
        <dbReference type="EMBL" id="KAI8004923.1"/>
    </source>
</evidence>
<sequence>MSGQEDKGEISELQSYFHPQHPLTLLDDKLIKGKRCNECGLKISGPGFTCKSCKFFIHKSCVELPSQIHHPLHPDHPLTLSNPPSPPSPPSFNGIFVCELCLNIRDGFSFYCAECHFALDSRCALHIPFTIQHDGHELSLVFSKFYKTCVSCNTKTGIFYECTMPDCSPCSIAPMTLDFNCTPLLGYDVKCPCIGCKKLRHRNRFQLIPPTKSSLATFKDGIHDHALTLVPLSLMDCHDCSYSDYYVPHYRCEDCKYDVDARCASKTPKTRRLIQEEKAKR</sequence>
<reference evidence="1 2" key="1">
    <citation type="journal article" date="2022" name="Plant J.">
        <title>Chromosome-level genome of Camellia lanceoleosa provides a valuable resource for understanding genome evolution and self-incompatibility.</title>
        <authorList>
            <person name="Gong W."/>
            <person name="Xiao S."/>
            <person name="Wang L."/>
            <person name="Liao Z."/>
            <person name="Chang Y."/>
            <person name="Mo W."/>
            <person name="Hu G."/>
            <person name="Li W."/>
            <person name="Zhao G."/>
            <person name="Zhu H."/>
            <person name="Hu X."/>
            <person name="Ji K."/>
            <person name="Xiang X."/>
            <person name="Song Q."/>
            <person name="Yuan D."/>
            <person name="Jin S."/>
            <person name="Zhang L."/>
        </authorList>
    </citation>
    <scope>NUCLEOTIDE SEQUENCE [LARGE SCALE GENOMIC DNA]</scope>
    <source>
        <strain evidence="1">SQ_2022a</strain>
    </source>
</reference>
<organism evidence="1 2">
    <name type="scientific">Camellia lanceoleosa</name>
    <dbReference type="NCBI Taxonomy" id="1840588"/>
    <lineage>
        <taxon>Eukaryota</taxon>
        <taxon>Viridiplantae</taxon>
        <taxon>Streptophyta</taxon>
        <taxon>Embryophyta</taxon>
        <taxon>Tracheophyta</taxon>
        <taxon>Spermatophyta</taxon>
        <taxon>Magnoliopsida</taxon>
        <taxon>eudicotyledons</taxon>
        <taxon>Gunneridae</taxon>
        <taxon>Pentapetalae</taxon>
        <taxon>asterids</taxon>
        <taxon>Ericales</taxon>
        <taxon>Theaceae</taxon>
        <taxon>Camellia</taxon>
    </lineage>
</organism>
<dbReference type="Proteomes" id="UP001060215">
    <property type="component" value="Chromosome 9"/>
</dbReference>
<protein>
    <submittedName>
        <fullName evidence="1">Uncharacterized protein</fullName>
    </submittedName>
</protein>
<proteinExistence type="predicted"/>
<gene>
    <name evidence="1" type="ORF">LOK49_LG08G03247</name>
</gene>